<evidence type="ECO:0000313" key="3">
    <source>
        <dbReference type="Proteomes" id="UP001392437"/>
    </source>
</evidence>
<evidence type="ECO:0000313" key="2">
    <source>
        <dbReference type="EMBL" id="KAK8092473.1"/>
    </source>
</evidence>
<evidence type="ECO:0000256" key="1">
    <source>
        <dbReference type="SAM" id="Phobius"/>
    </source>
</evidence>
<feature type="transmembrane region" description="Helical" evidence="1">
    <location>
        <begin position="110"/>
        <end position="129"/>
    </location>
</feature>
<comment type="caution">
    <text evidence="2">The sequence shown here is derived from an EMBL/GenBank/DDBJ whole genome shotgun (WGS) entry which is preliminary data.</text>
</comment>
<keyword evidence="1" id="KW-0472">Membrane</keyword>
<feature type="transmembrane region" description="Helical" evidence="1">
    <location>
        <begin position="62"/>
        <end position="90"/>
    </location>
</feature>
<name>A0AAW0Q2K5_9PEZI</name>
<accession>A0AAW0Q2K5</accession>
<proteinExistence type="predicted"/>
<dbReference type="EMBL" id="JAQQWP010000013">
    <property type="protein sequence ID" value="KAK8092473.1"/>
    <property type="molecule type" value="Genomic_DNA"/>
</dbReference>
<gene>
    <name evidence="2" type="ORF">PG999_014672</name>
</gene>
<keyword evidence="1" id="KW-0812">Transmembrane</keyword>
<sequence>MYAVTSLILGLALLVWRITNSLVQPLQISPTVFLTLFYIILIETVASSVAQSQPLAQRLPIIVAALPINASAGLSTGFTMVSLVGCARYAPAKYGYFARHPSAREVVQVLATWVSIALWLFGIWLFLPIPTVGALRQWKFEAWSETFVDVNSIHWRCFAVECFPIGCHNDGNTFGCFLADHCGSAYQGYTDATNHVAKER</sequence>
<keyword evidence="1" id="KW-1133">Transmembrane helix</keyword>
<keyword evidence="3" id="KW-1185">Reference proteome</keyword>
<dbReference type="AlphaFoldDB" id="A0AAW0Q2K5"/>
<feature type="transmembrane region" description="Helical" evidence="1">
    <location>
        <begin position="31"/>
        <end position="50"/>
    </location>
</feature>
<organism evidence="2 3">
    <name type="scientific">Apiospora kogelbergensis</name>
    <dbReference type="NCBI Taxonomy" id="1337665"/>
    <lineage>
        <taxon>Eukaryota</taxon>
        <taxon>Fungi</taxon>
        <taxon>Dikarya</taxon>
        <taxon>Ascomycota</taxon>
        <taxon>Pezizomycotina</taxon>
        <taxon>Sordariomycetes</taxon>
        <taxon>Xylariomycetidae</taxon>
        <taxon>Amphisphaeriales</taxon>
        <taxon>Apiosporaceae</taxon>
        <taxon>Apiospora</taxon>
    </lineage>
</organism>
<protein>
    <submittedName>
        <fullName evidence="2">Uncharacterized protein</fullName>
    </submittedName>
</protein>
<reference evidence="2 3" key="1">
    <citation type="submission" date="2023-01" db="EMBL/GenBank/DDBJ databases">
        <title>Analysis of 21 Apiospora genomes using comparative genomics revels a genus with tremendous synthesis potential of carbohydrate active enzymes and secondary metabolites.</title>
        <authorList>
            <person name="Sorensen T."/>
        </authorList>
    </citation>
    <scope>NUCLEOTIDE SEQUENCE [LARGE SCALE GENOMIC DNA]</scope>
    <source>
        <strain evidence="2 3">CBS 117206</strain>
    </source>
</reference>
<dbReference type="Proteomes" id="UP001392437">
    <property type="component" value="Unassembled WGS sequence"/>
</dbReference>